<evidence type="ECO:0000256" key="4">
    <source>
        <dbReference type="ARBA" id="ARBA00018706"/>
    </source>
</evidence>
<comment type="caution">
    <text evidence="14">The sequence shown here is derived from an EMBL/GenBank/DDBJ whole genome shotgun (WGS) entry which is preliminary data.</text>
</comment>
<reference evidence="14" key="1">
    <citation type="submission" date="2023-06" db="EMBL/GenBank/DDBJ databases">
        <title>Genome-scale phylogeny and comparative genomics of the fungal order Sordariales.</title>
        <authorList>
            <consortium name="Lawrence Berkeley National Laboratory"/>
            <person name="Hensen N."/>
            <person name="Bonometti L."/>
            <person name="Westerberg I."/>
            <person name="Brannstrom I.O."/>
            <person name="Guillou S."/>
            <person name="Cros-Aarteil S."/>
            <person name="Calhoun S."/>
            <person name="Haridas S."/>
            <person name="Kuo A."/>
            <person name="Mondo S."/>
            <person name="Pangilinan J."/>
            <person name="Riley R."/>
            <person name="LaButti K."/>
            <person name="Andreopoulos B."/>
            <person name="Lipzen A."/>
            <person name="Chen C."/>
            <person name="Yanf M."/>
            <person name="Daum C."/>
            <person name="Ng V."/>
            <person name="Clum A."/>
            <person name="Steindorff A."/>
            <person name="Ohm R."/>
            <person name="Martin F."/>
            <person name="Silar P."/>
            <person name="Natvig D."/>
            <person name="Lalanne C."/>
            <person name="Gautier V."/>
            <person name="Ament-velasquez S.L."/>
            <person name="Kruys A."/>
            <person name="Hutchinson M.I."/>
            <person name="Powell A.J."/>
            <person name="Barry K."/>
            <person name="Miller A.N."/>
            <person name="Grigoriev I.V."/>
            <person name="Debuchy R."/>
            <person name="Gladieux P."/>
            <person name="Thoren M.H."/>
            <person name="Johannesson H."/>
        </authorList>
    </citation>
    <scope>NUCLEOTIDE SEQUENCE</scope>
    <source>
        <strain evidence="14">SMH3187-1</strain>
    </source>
</reference>
<keyword evidence="9" id="KW-0418">Kinase</keyword>
<evidence type="ECO:0000256" key="3">
    <source>
        <dbReference type="ARBA" id="ARBA00011003"/>
    </source>
</evidence>
<evidence type="ECO:0000256" key="1">
    <source>
        <dbReference type="ARBA" id="ARBA00003798"/>
    </source>
</evidence>
<evidence type="ECO:0000256" key="9">
    <source>
        <dbReference type="ARBA" id="ARBA00022777"/>
    </source>
</evidence>
<feature type="region of interest" description="Disordered" evidence="12">
    <location>
        <begin position="657"/>
        <end position="713"/>
    </location>
</feature>
<keyword evidence="6" id="KW-0698">rRNA processing</keyword>
<dbReference type="AlphaFoldDB" id="A0AA40K8H7"/>
<comment type="subcellular location">
    <subcellularLocation>
        <location evidence="2">Nucleus</location>
        <location evidence="2">Nucleolus</location>
    </subcellularLocation>
</comment>
<keyword evidence="11" id="KW-0539">Nucleus</keyword>
<dbReference type="FunFam" id="3.40.50.300:FF:001156">
    <property type="entry name" value="Polynucleotide 5-hydroxyl-kinase grc3"/>
    <property type="match status" value="1"/>
</dbReference>
<comment type="similarity">
    <text evidence="3">Belongs to the Clp1 family. NOL9/GRC3 subfamily.</text>
</comment>
<comment type="function">
    <text evidence="1">Polynucleotide 5'-kinase involved in rRNA processing.</text>
</comment>
<evidence type="ECO:0000256" key="7">
    <source>
        <dbReference type="ARBA" id="ARBA00022679"/>
    </source>
</evidence>
<organism evidence="14 15">
    <name type="scientific">Schizothecium vesticola</name>
    <dbReference type="NCBI Taxonomy" id="314040"/>
    <lineage>
        <taxon>Eukaryota</taxon>
        <taxon>Fungi</taxon>
        <taxon>Dikarya</taxon>
        <taxon>Ascomycota</taxon>
        <taxon>Pezizomycotina</taxon>
        <taxon>Sordariomycetes</taxon>
        <taxon>Sordariomycetidae</taxon>
        <taxon>Sordariales</taxon>
        <taxon>Schizotheciaceae</taxon>
        <taxon>Schizothecium</taxon>
    </lineage>
</organism>
<keyword evidence="10" id="KW-0067">ATP-binding</keyword>
<evidence type="ECO:0000256" key="2">
    <source>
        <dbReference type="ARBA" id="ARBA00004604"/>
    </source>
</evidence>
<dbReference type="SUPFAM" id="SSF52540">
    <property type="entry name" value="P-loop containing nucleoside triphosphate hydrolases"/>
    <property type="match status" value="1"/>
</dbReference>
<dbReference type="PANTHER" id="PTHR12755:SF3">
    <property type="entry name" value="POLYNUCLEOTIDE 5'-HYDROXYL-KINASE NOL9"/>
    <property type="match status" value="1"/>
</dbReference>
<feature type="compositionally biased region" description="Acidic residues" evidence="12">
    <location>
        <begin position="662"/>
        <end position="678"/>
    </location>
</feature>
<dbReference type="InterPro" id="IPR032319">
    <property type="entry name" value="CLP1_P"/>
</dbReference>
<keyword evidence="15" id="KW-1185">Reference proteome</keyword>
<evidence type="ECO:0000256" key="10">
    <source>
        <dbReference type="ARBA" id="ARBA00022840"/>
    </source>
</evidence>
<keyword evidence="8" id="KW-0547">Nucleotide-binding</keyword>
<feature type="domain" description="Clp1 P-loop" evidence="13">
    <location>
        <begin position="279"/>
        <end position="475"/>
    </location>
</feature>
<dbReference type="InterPro" id="IPR045116">
    <property type="entry name" value="Clp1/Grc3"/>
</dbReference>
<dbReference type="PANTHER" id="PTHR12755">
    <property type="entry name" value="CLEAVAGE/POLYADENYLATION FACTOR IA SUBUNIT CLP1P"/>
    <property type="match status" value="1"/>
</dbReference>
<evidence type="ECO:0000256" key="12">
    <source>
        <dbReference type="SAM" id="MobiDB-lite"/>
    </source>
</evidence>
<evidence type="ECO:0000313" key="14">
    <source>
        <dbReference type="EMBL" id="KAK0749894.1"/>
    </source>
</evidence>
<evidence type="ECO:0000313" key="15">
    <source>
        <dbReference type="Proteomes" id="UP001172155"/>
    </source>
</evidence>
<evidence type="ECO:0000256" key="6">
    <source>
        <dbReference type="ARBA" id="ARBA00022552"/>
    </source>
</evidence>
<evidence type="ECO:0000259" key="13">
    <source>
        <dbReference type="Pfam" id="PF16575"/>
    </source>
</evidence>
<dbReference type="Proteomes" id="UP001172155">
    <property type="component" value="Unassembled WGS sequence"/>
</dbReference>
<accession>A0AA40K8H7</accession>
<dbReference type="InterPro" id="IPR027417">
    <property type="entry name" value="P-loop_NTPase"/>
</dbReference>
<feature type="region of interest" description="Disordered" evidence="12">
    <location>
        <begin position="1"/>
        <end position="110"/>
    </location>
</feature>
<dbReference type="EMBL" id="JAUKUD010000003">
    <property type="protein sequence ID" value="KAK0749894.1"/>
    <property type="molecule type" value="Genomic_DNA"/>
</dbReference>
<dbReference type="Pfam" id="PF16575">
    <property type="entry name" value="CLP1_P"/>
    <property type="match status" value="1"/>
</dbReference>
<evidence type="ECO:0000256" key="8">
    <source>
        <dbReference type="ARBA" id="ARBA00022741"/>
    </source>
</evidence>
<keyword evidence="7" id="KW-0808">Transferase</keyword>
<proteinExistence type="inferred from homology"/>
<dbReference type="GO" id="GO:0005524">
    <property type="term" value="F:ATP binding"/>
    <property type="evidence" value="ECO:0007669"/>
    <property type="project" value="UniProtKB-KW"/>
</dbReference>
<protein>
    <recommendedName>
        <fullName evidence="5">Polynucleotide 5'-hydroxyl-kinase GRC3</fullName>
    </recommendedName>
    <alternativeName>
        <fullName evidence="4">Polynucleotide 5'-hydroxyl-kinase grc3</fullName>
    </alternativeName>
</protein>
<sequence>MAEPKKRKLDGLHNGGAGAQPGLSAFAARQKLWGGASSPAPPSPSPSIPEASLPQKKDIENFPIRKAKAKSPLKKPKASIQQPAPEDRLSPSPDAVPGQDEATTEPATPVAETRTVIHSTFKPNKKNYQQRQNGRVLLSIGEAERLVVLGSYGIKIREGEVTLCGAVLRPSENTQWVHTPHCHGLPVLRVVEDALLELHPHPASQTLRQLAQLNPSFGKLWNESAASSKSTFQIIYSSEDVPRRVPLQELVSPAEWNKKLAGAVSAKLKGAVPILFLCGPKSSGKSTFGKLLANRLVTDQGKNKKKPWSSVAVLDLDPGQPEFGPPGVISLNQLSSPNLSPSFCHPALAPTQGQLRAHAIAAITPAQDPEHFIAATLDLFAHYRTHLGTQCPLIINTPGWIQGTGLDILCELVKSIRPTEVIYMSLDGPEESVDALQSVCGPATPFIALPSQPTATPTGRSAQDLRTMQTLSYFHLHWPSLAAAHPTWTPTPLTALRPWRVRYRRPDPGILGVLCYDHQPGSLLLAEAINGMILALVKVEDRAALRDLVPPSYSPSLDMDVDGTEPTPMETPDEIPLIPNPQGRTLDPRHSRLVGLVLVRGIDAARGELQVLTPLSADVVSALKGEEVVLVAGKFDTPSWAYAEDLHVRAFGAARAARAEQDDGDDDEEEDGEEEEKMDGEGGQTGEDRKMMGGGGEVPWVEVLKGGQKRSVGSRVWRVRRDLGRS</sequence>
<feature type="compositionally biased region" description="Basic residues" evidence="12">
    <location>
        <begin position="65"/>
        <end position="77"/>
    </location>
</feature>
<feature type="region of interest" description="Disordered" evidence="12">
    <location>
        <begin position="566"/>
        <end position="586"/>
    </location>
</feature>
<dbReference type="GO" id="GO:0005730">
    <property type="term" value="C:nucleolus"/>
    <property type="evidence" value="ECO:0007669"/>
    <property type="project" value="UniProtKB-SubCell"/>
</dbReference>
<gene>
    <name evidence="14" type="ORF">B0T18DRAFT_487682</name>
</gene>
<dbReference type="GO" id="GO:0051731">
    <property type="term" value="F:polynucleotide 5'-hydroxyl-kinase activity"/>
    <property type="evidence" value="ECO:0007669"/>
    <property type="project" value="InterPro"/>
</dbReference>
<evidence type="ECO:0000256" key="5">
    <source>
        <dbReference type="ARBA" id="ARBA00019824"/>
    </source>
</evidence>
<dbReference type="Gene3D" id="3.40.50.300">
    <property type="entry name" value="P-loop containing nucleotide triphosphate hydrolases"/>
    <property type="match status" value="1"/>
</dbReference>
<evidence type="ECO:0000256" key="11">
    <source>
        <dbReference type="ARBA" id="ARBA00023242"/>
    </source>
</evidence>
<name>A0AA40K8H7_9PEZI</name>
<dbReference type="GO" id="GO:0000448">
    <property type="term" value="P:cleavage in ITS2 between 5.8S rRNA and LSU-rRNA of tricistronic rRNA transcript (SSU-rRNA, 5.8S rRNA, LSU-rRNA)"/>
    <property type="evidence" value="ECO:0007669"/>
    <property type="project" value="TreeGrafter"/>
</dbReference>